<feature type="region of interest" description="Disordered" evidence="1">
    <location>
        <begin position="78"/>
        <end position="153"/>
    </location>
</feature>
<dbReference type="Proteomes" id="UP000265520">
    <property type="component" value="Unassembled WGS sequence"/>
</dbReference>
<feature type="compositionally biased region" description="Polar residues" evidence="1">
    <location>
        <begin position="108"/>
        <end position="122"/>
    </location>
</feature>
<reference evidence="2 3" key="1">
    <citation type="journal article" date="2018" name="Front. Plant Sci.">
        <title>Red Clover (Trifolium pratense) and Zigzag Clover (T. medium) - A Picture of Genomic Similarities and Differences.</title>
        <authorList>
            <person name="Dluhosova J."/>
            <person name="Istvanek J."/>
            <person name="Nedelnik J."/>
            <person name="Repkova J."/>
        </authorList>
    </citation>
    <scope>NUCLEOTIDE SEQUENCE [LARGE SCALE GENOMIC DNA]</scope>
    <source>
        <strain evidence="3">cv. 10/8</strain>
        <tissue evidence="2">Leaf</tissue>
    </source>
</reference>
<sequence length="153" mass="17543">MAKRRHIRNIPKEIQTNGSDASKKNQGLSSRLGKRRQNLKETCTRKPAPQMNQGHVVKPIQTKVFIYQYRKGYSLKPPKEVYIPSLPYPHDTTRQDQSPKQPRILGGQQPTTQGNTETSLRTNARGREDVIKHFNKIPSTDAKGHQAWHRSQP</sequence>
<evidence type="ECO:0000313" key="2">
    <source>
        <dbReference type="EMBL" id="MCI14182.1"/>
    </source>
</evidence>
<evidence type="ECO:0000256" key="1">
    <source>
        <dbReference type="SAM" id="MobiDB-lite"/>
    </source>
</evidence>
<organism evidence="2 3">
    <name type="scientific">Trifolium medium</name>
    <dbReference type="NCBI Taxonomy" id="97028"/>
    <lineage>
        <taxon>Eukaryota</taxon>
        <taxon>Viridiplantae</taxon>
        <taxon>Streptophyta</taxon>
        <taxon>Embryophyta</taxon>
        <taxon>Tracheophyta</taxon>
        <taxon>Spermatophyta</taxon>
        <taxon>Magnoliopsida</taxon>
        <taxon>eudicotyledons</taxon>
        <taxon>Gunneridae</taxon>
        <taxon>Pentapetalae</taxon>
        <taxon>rosids</taxon>
        <taxon>fabids</taxon>
        <taxon>Fabales</taxon>
        <taxon>Fabaceae</taxon>
        <taxon>Papilionoideae</taxon>
        <taxon>50 kb inversion clade</taxon>
        <taxon>NPAAA clade</taxon>
        <taxon>Hologalegina</taxon>
        <taxon>IRL clade</taxon>
        <taxon>Trifolieae</taxon>
        <taxon>Trifolium</taxon>
    </lineage>
</organism>
<proteinExistence type="predicted"/>
<feature type="region of interest" description="Disordered" evidence="1">
    <location>
        <begin position="1"/>
        <end position="55"/>
    </location>
</feature>
<keyword evidence="3" id="KW-1185">Reference proteome</keyword>
<dbReference type="EMBL" id="LXQA010091312">
    <property type="protein sequence ID" value="MCI14182.1"/>
    <property type="molecule type" value="Genomic_DNA"/>
</dbReference>
<protein>
    <submittedName>
        <fullName evidence="2">Uncharacterized protein</fullName>
    </submittedName>
</protein>
<comment type="caution">
    <text evidence="2">The sequence shown here is derived from an EMBL/GenBank/DDBJ whole genome shotgun (WGS) entry which is preliminary data.</text>
</comment>
<feature type="compositionally biased region" description="Polar residues" evidence="1">
    <location>
        <begin position="14"/>
        <end position="29"/>
    </location>
</feature>
<evidence type="ECO:0000313" key="3">
    <source>
        <dbReference type="Proteomes" id="UP000265520"/>
    </source>
</evidence>
<name>A0A392PR46_9FABA</name>
<dbReference type="AlphaFoldDB" id="A0A392PR46"/>
<accession>A0A392PR46</accession>